<keyword evidence="2" id="KW-1185">Reference proteome</keyword>
<dbReference type="Proteomes" id="UP000595140">
    <property type="component" value="Unassembled WGS sequence"/>
</dbReference>
<dbReference type="EMBL" id="OOIL02000657">
    <property type="protein sequence ID" value="VFQ67794.1"/>
    <property type="molecule type" value="Genomic_DNA"/>
</dbReference>
<evidence type="ECO:0000313" key="1">
    <source>
        <dbReference type="EMBL" id="VFQ67794.1"/>
    </source>
</evidence>
<gene>
    <name evidence="1" type="ORF">CCAM_LOCUS9570</name>
</gene>
<dbReference type="AlphaFoldDB" id="A0A484KV59"/>
<accession>A0A484KV59</accession>
<sequence>MEKHPIADLDLTLVLSEAIESEVGQIPLTEFPNLTAMKMWTYLRLAAIDFKVILDPNQGPMVQSRDFIAHSLEDLLNFLPCKIQEDSNAILVPIPLREAIASLEDMVHQKIHEPTMEIVIQNEFEVIGEHLGEEKFLFHIEDESVPTVEDAKLISLAHHSYEAMVNYMDDHVIETIDTGGSAVVNVVNVGPGNAFDLKEGLYVFKRARHKYYSDLRDGLAHLIDFGRVSVVNDVDCGEEGSYSRPDSQVLRAGKGNHDWNNHLDVVQARVDLNEVQANNLINLGLDCIFAADRGDEPISLEAVMHRLNELPEYRPL</sequence>
<organism evidence="1 2">
    <name type="scientific">Cuscuta campestris</name>
    <dbReference type="NCBI Taxonomy" id="132261"/>
    <lineage>
        <taxon>Eukaryota</taxon>
        <taxon>Viridiplantae</taxon>
        <taxon>Streptophyta</taxon>
        <taxon>Embryophyta</taxon>
        <taxon>Tracheophyta</taxon>
        <taxon>Spermatophyta</taxon>
        <taxon>Magnoliopsida</taxon>
        <taxon>eudicotyledons</taxon>
        <taxon>Gunneridae</taxon>
        <taxon>Pentapetalae</taxon>
        <taxon>asterids</taxon>
        <taxon>lamiids</taxon>
        <taxon>Solanales</taxon>
        <taxon>Convolvulaceae</taxon>
        <taxon>Cuscuteae</taxon>
        <taxon>Cuscuta</taxon>
        <taxon>Cuscuta subgen. Grammica</taxon>
        <taxon>Cuscuta sect. Cleistogrammica</taxon>
    </lineage>
</organism>
<proteinExistence type="predicted"/>
<name>A0A484KV59_9ASTE</name>
<reference evidence="1 2" key="1">
    <citation type="submission" date="2018-04" db="EMBL/GenBank/DDBJ databases">
        <authorList>
            <person name="Vogel A."/>
        </authorList>
    </citation>
    <scope>NUCLEOTIDE SEQUENCE [LARGE SCALE GENOMIC DNA]</scope>
</reference>
<protein>
    <submittedName>
        <fullName evidence="1">Uncharacterized protein</fullName>
    </submittedName>
</protein>
<evidence type="ECO:0000313" key="2">
    <source>
        <dbReference type="Proteomes" id="UP000595140"/>
    </source>
</evidence>